<gene>
    <name evidence="1" type="primary">g2425</name>
    <name evidence="1" type="ORF">NpPPO83_00002425</name>
</gene>
<accession>A0ACB5RQ88</accession>
<dbReference type="Proteomes" id="UP001165186">
    <property type="component" value="Unassembled WGS sequence"/>
</dbReference>
<keyword evidence="2" id="KW-1185">Reference proteome</keyword>
<comment type="caution">
    <text evidence="1">The sequence shown here is derived from an EMBL/GenBank/DDBJ whole genome shotgun (WGS) entry which is preliminary data.</text>
</comment>
<organism evidence="1 2">
    <name type="scientific">Neofusicoccum parvum</name>
    <dbReference type="NCBI Taxonomy" id="310453"/>
    <lineage>
        <taxon>Eukaryota</taxon>
        <taxon>Fungi</taxon>
        <taxon>Dikarya</taxon>
        <taxon>Ascomycota</taxon>
        <taxon>Pezizomycotina</taxon>
        <taxon>Dothideomycetes</taxon>
        <taxon>Dothideomycetes incertae sedis</taxon>
        <taxon>Botryosphaeriales</taxon>
        <taxon>Botryosphaeriaceae</taxon>
        <taxon>Neofusicoccum</taxon>
    </lineage>
</organism>
<protein>
    <submittedName>
        <fullName evidence="1">Cytochrome b561 eukaryote</fullName>
    </submittedName>
</protein>
<dbReference type="EMBL" id="BSXG01000003">
    <property type="protein sequence ID" value="GME22682.1"/>
    <property type="molecule type" value="Genomic_DNA"/>
</dbReference>
<sequence>MALLRRLAIGLAVLANAALVPRTTASLLAPRQPSEPTQNQTAPASATFIYSNPRAAGNLTFSLAAVEDGGLTDLYFHLSAPAANSWVAVGIGAQMKGALMFLVYHDSRGENVTLSPRVASGENEPSYRSSIDCSVYESDGIPRVGVFRDNSTDGDVYSVNAQCKDVKSAVPELSLDLESTSQPFIFAVGPWDHDLYSNEKDAGIRRHEYYGAFSMNMTQATEHNATAAGTAFGTQMEGAEQKGSLRRDDGNRGAATHAVFMCGTFLFIFPVGVVLLRSFERVMWHAGAQAGGLLVICAGVGLGIWISKYYNKSKKINSVHQIIGLIVFALLFVQLGLGWAHHRIYLRSRAPTIMGKIHRYLGAFVLGAGLANGFIGFRFADARRSNIVYLLLVVAMFAILIGGTWYKRRKDRRKAAAANFGRAPSGPPPTAPPPYSAHAAPGGLAAGGGYAESQSSRSDIALGDMGYHGQNSRDMYYGGTQPVQPRTMV</sequence>
<name>A0ACB5RQ88_9PEZI</name>
<evidence type="ECO:0000313" key="1">
    <source>
        <dbReference type="EMBL" id="GME22682.1"/>
    </source>
</evidence>
<proteinExistence type="predicted"/>
<reference evidence="1" key="1">
    <citation type="submission" date="2024-09" db="EMBL/GenBank/DDBJ databases">
        <title>Draft Genome Sequences of Neofusicoccum parvum.</title>
        <authorList>
            <person name="Ashida A."/>
            <person name="Camagna M."/>
            <person name="Tanaka A."/>
            <person name="Takemoto D."/>
        </authorList>
    </citation>
    <scope>NUCLEOTIDE SEQUENCE</scope>
    <source>
        <strain evidence="1">PPO83</strain>
    </source>
</reference>
<evidence type="ECO:0000313" key="2">
    <source>
        <dbReference type="Proteomes" id="UP001165186"/>
    </source>
</evidence>